<sequence>MKKVLLILLTFHLIPLSIFGQEEFNSLDDSINSNDDTLLPICQRHQACRAQISKFHIKPETTTGTFDTEEIEGSGEGSGQSFPFYDEFVDPLTQFDFDGSAEVTDNEICRCQNEEDTCDYSDESKVVDIDKSIKLTYCKPLKTQFPRFCDRRGITRVIGKAHPSGEALISVKDSISFCYCPTNTFRRMDIEPWAALDGYSFSYQCV</sequence>
<reference evidence="2" key="1">
    <citation type="submission" date="2016-11" db="UniProtKB">
        <authorList>
            <consortium name="WormBaseParasite"/>
        </authorList>
    </citation>
    <scope>IDENTIFICATION</scope>
    <source>
        <strain evidence="2">KR3021</strain>
    </source>
</reference>
<dbReference type="WBParaSite" id="RSKR_0000897200.1">
    <property type="protein sequence ID" value="RSKR_0000897200.1"/>
    <property type="gene ID" value="RSKR_0000897200"/>
</dbReference>
<evidence type="ECO:0000313" key="2">
    <source>
        <dbReference type="WBParaSite" id="RSKR_0000897200.1"/>
    </source>
</evidence>
<protein>
    <submittedName>
        <fullName evidence="2">Secreted protein</fullName>
    </submittedName>
</protein>
<name>A0AC35UA11_9BILA</name>
<dbReference type="Proteomes" id="UP000095286">
    <property type="component" value="Unplaced"/>
</dbReference>
<accession>A0AC35UA11</accession>
<evidence type="ECO:0000313" key="1">
    <source>
        <dbReference type="Proteomes" id="UP000095286"/>
    </source>
</evidence>
<proteinExistence type="predicted"/>
<organism evidence="1 2">
    <name type="scientific">Rhabditophanes sp. KR3021</name>
    <dbReference type="NCBI Taxonomy" id="114890"/>
    <lineage>
        <taxon>Eukaryota</taxon>
        <taxon>Metazoa</taxon>
        <taxon>Ecdysozoa</taxon>
        <taxon>Nematoda</taxon>
        <taxon>Chromadorea</taxon>
        <taxon>Rhabditida</taxon>
        <taxon>Tylenchina</taxon>
        <taxon>Panagrolaimomorpha</taxon>
        <taxon>Strongyloidoidea</taxon>
        <taxon>Alloionematidae</taxon>
        <taxon>Rhabditophanes</taxon>
    </lineage>
</organism>